<dbReference type="EMBL" id="JAGIKZ010000001">
    <property type="protein sequence ID" value="MBP2239682.1"/>
    <property type="molecule type" value="Genomic_DNA"/>
</dbReference>
<proteinExistence type="predicted"/>
<name>A0ABS4R9W5_9BACI</name>
<accession>A0ABS4R9W5</accession>
<reference evidence="1 2" key="1">
    <citation type="submission" date="2021-03" db="EMBL/GenBank/DDBJ databases">
        <title>Genomic Encyclopedia of Type Strains, Phase IV (KMG-IV): sequencing the most valuable type-strain genomes for metagenomic binning, comparative biology and taxonomic classification.</title>
        <authorList>
            <person name="Goeker M."/>
        </authorList>
    </citation>
    <scope>NUCLEOTIDE SEQUENCE [LARGE SCALE GENOMIC DNA]</scope>
    <source>
        <strain evidence="1 2">DSM 26675</strain>
    </source>
</reference>
<dbReference type="Proteomes" id="UP001519293">
    <property type="component" value="Unassembled WGS sequence"/>
</dbReference>
<keyword evidence="2" id="KW-1185">Reference proteome</keyword>
<evidence type="ECO:0000313" key="1">
    <source>
        <dbReference type="EMBL" id="MBP2239682.1"/>
    </source>
</evidence>
<evidence type="ECO:0000313" key="2">
    <source>
        <dbReference type="Proteomes" id="UP001519293"/>
    </source>
</evidence>
<protein>
    <submittedName>
        <fullName evidence="1">Uncharacterized protein</fullName>
    </submittedName>
</protein>
<sequence length="103" mass="12189">MGEHQLQREESLRIAAPAVYKKMVEIFEQYHIHPYDMQGIVLRKNDGLEITLRLSHNYAELSSTHISFDQVKKPDSKITQFFEQAAERCKDQLITDYYKMIKL</sequence>
<organism evidence="1 2">
    <name type="scientific">Cytobacillus eiseniae</name>
    <dbReference type="NCBI Taxonomy" id="762947"/>
    <lineage>
        <taxon>Bacteria</taxon>
        <taxon>Bacillati</taxon>
        <taxon>Bacillota</taxon>
        <taxon>Bacilli</taxon>
        <taxon>Bacillales</taxon>
        <taxon>Bacillaceae</taxon>
        <taxon>Cytobacillus</taxon>
    </lineage>
</organism>
<dbReference type="RefSeq" id="WP_066394559.1">
    <property type="nucleotide sequence ID" value="NZ_JAGIKZ010000001.1"/>
</dbReference>
<gene>
    <name evidence="1" type="ORF">J2Z40_000235</name>
</gene>
<comment type="caution">
    <text evidence="1">The sequence shown here is derived from an EMBL/GenBank/DDBJ whole genome shotgun (WGS) entry which is preliminary data.</text>
</comment>